<evidence type="ECO:0000313" key="1">
    <source>
        <dbReference type="EMBL" id="KAB1111990.1"/>
    </source>
</evidence>
<comment type="caution">
    <text evidence="1">The sequence shown here is derived from an EMBL/GenBank/DDBJ whole genome shotgun (WGS) entry which is preliminary data.</text>
</comment>
<proteinExistence type="predicted"/>
<dbReference type="Proteomes" id="UP000471364">
    <property type="component" value="Unassembled WGS sequence"/>
</dbReference>
<reference evidence="1 2" key="1">
    <citation type="submission" date="2019-09" db="EMBL/GenBank/DDBJ databases">
        <title>High taxonomic diversity of Micromonospora strains isolated from Medicago sativa nodules in different geographical locations.</title>
        <authorList>
            <person name="Martinez-Hidalgo P."/>
            <person name="Flores-Felix J.D."/>
            <person name="Velazquez E."/>
            <person name="Brau L."/>
            <person name="Trujillo M.E."/>
            <person name="Martinez-Molina E."/>
        </authorList>
    </citation>
    <scope>NUCLEOTIDE SEQUENCE [LARGE SCALE GENOMIC DNA]</scope>
    <source>
        <strain evidence="1 2">ALFB5</strain>
    </source>
</reference>
<organism evidence="1 2">
    <name type="scientific">Micromonospora aurantiaca</name>
    <name type="common">nom. illeg.</name>
    <dbReference type="NCBI Taxonomy" id="47850"/>
    <lineage>
        <taxon>Bacteria</taxon>
        <taxon>Bacillati</taxon>
        <taxon>Actinomycetota</taxon>
        <taxon>Actinomycetes</taxon>
        <taxon>Micromonosporales</taxon>
        <taxon>Micromonosporaceae</taxon>
        <taxon>Micromonospora</taxon>
    </lineage>
</organism>
<protein>
    <submittedName>
        <fullName evidence="1">Uncharacterized protein</fullName>
    </submittedName>
</protein>
<accession>A0ABQ6UFP2</accession>
<keyword evidence="2" id="KW-1185">Reference proteome</keyword>
<dbReference type="RefSeq" id="WP_151013346.1">
    <property type="nucleotide sequence ID" value="NZ_CBDRJA010000012.1"/>
</dbReference>
<evidence type="ECO:0000313" key="2">
    <source>
        <dbReference type="Proteomes" id="UP000471364"/>
    </source>
</evidence>
<dbReference type="EMBL" id="WAAR01000066">
    <property type="protein sequence ID" value="KAB1111990.1"/>
    <property type="molecule type" value="Genomic_DNA"/>
</dbReference>
<gene>
    <name evidence="1" type="ORF">F6X54_16070</name>
</gene>
<sequence length="64" mass="7291">MASKMAVVRRPTRSTTRRIAFLPLCDQEVLMLSKLIDTWNLFYSMVIPATSKKAQAGRTRTKCT</sequence>
<name>A0ABQ6UFP2_9ACTN</name>